<keyword evidence="1" id="KW-0732">Signal</keyword>
<dbReference type="STRING" id="1513793.SAMN06296036_1066"/>
<organism evidence="2 3">
    <name type="scientific">Pseudobacteriovorax antillogorgiicola</name>
    <dbReference type="NCBI Taxonomy" id="1513793"/>
    <lineage>
        <taxon>Bacteria</taxon>
        <taxon>Pseudomonadati</taxon>
        <taxon>Bdellovibrionota</taxon>
        <taxon>Oligoflexia</taxon>
        <taxon>Oligoflexales</taxon>
        <taxon>Pseudobacteriovoracaceae</taxon>
        <taxon>Pseudobacteriovorax</taxon>
    </lineage>
</organism>
<sequence>MKFINKSIAIATIAAAGASLDASANTFVQLQANKVINRQN</sequence>
<evidence type="ECO:0000256" key="1">
    <source>
        <dbReference type="SAM" id="SignalP"/>
    </source>
</evidence>
<gene>
    <name evidence="2" type="ORF">SAMN06296036_1066</name>
</gene>
<reference evidence="3" key="1">
    <citation type="submission" date="2017-04" db="EMBL/GenBank/DDBJ databases">
        <authorList>
            <person name="Varghese N."/>
            <person name="Submissions S."/>
        </authorList>
    </citation>
    <scope>NUCLEOTIDE SEQUENCE [LARGE SCALE GENOMIC DNA]</scope>
    <source>
        <strain evidence="3">RKEM611</strain>
    </source>
</reference>
<name>A0A1Y6BK79_9BACT</name>
<evidence type="ECO:0000313" key="3">
    <source>
        <dbReference type="Proteomes" id="UP000192907"/>
    </source>
</evidence>
<accession>A0A1Y6BK79</accession>
<dbReference type="Proteomes" id="UP000192907">
    <property type="component" value="Unassembled WGS sequence"/>
</dbReference>
<protein>
    <submittedName>
        <fullName evidence="2">Uncharacterized protein</fullName>
    </submittedName>
</protein>
<feature type="chain" id="PRO_5010988639" evidence="1">
    <location>
        <begin position="25"/>
        <end position="40"/>
    </location>
</feature>
<evidence type="ECO:0000313" key="2">
    <source>
        <dbReference type="EMBL" id="SMF15955.1"/>
    </source>
</evidence>
<dbReference type="EMBL" id="FWZT01000006">
    <property type="protein sequence ID" value="SMF15955.1"/>
    <property type="molecule type" value="Genomic_DNA"/>
</dbReference>
<dbReference type="AlphaFoldDB" id="A0A1Y6BK79"/>
<proteinExistence type="predicted"/>
<feature type="signal peptide" evidence="1">
    <location>
        <begin position="1"/>
        <end position="24"/>
    </location>
</feature>
<keyword evidence="3" id="KW-1185">Reference proteome</keyword>